<dbReference type="PANTHER" id="PTHR36115:SF9">
    <property type="entry name" value="LMO1584 PROTEIN"/>
    <property type="match status" value="1"/>
</dbReference>
<evidence type="ECO:0000256" key="4">
    <source>
        <dbReference type="ARBA" id="ARBA00022989"/>
    </source>
</evidence>
<feature type="domain" description="Zinc-ribbon" evidence="8">
    <location>
        <begin position="3"/>
        <end position="24"/>
    </location>
</feature>
<name>A0A2N3G6E3_9ACTN</name>
<evidence type="ECO:0000259" key="8">
    <source>
        <dbReference type="Pfam" id="PF13240"/>
    </source>
</evidence>
<comment type="caution">
    <text evidence="9">The sequence shown here is derived from an EMBL/GenBank/DDBJ whole genome shotgun (WGS) entry which is preliminary data.</text>
</comment>
<accession>A0A2N3G6E3</accession>
<sequence length="212" mass="23092">MKYCPSCGTENEDSASFCVNCGKQFTATSEAPPAFAGTSAPPAPQPPPYPPSGLVDGYPPGFGYHQQADPSKPPVFAGFWIRFLAIFIDNCIIGAVFMPFRFVTNFSISNNHPADATQVAVVAFFALLQMACFFAYFILMTGYKGQTLGKMALRLKVVKQDLSPVDYGVAAGREFSKIISVVTCYIGFIIAGFDSEKRALHDMIAKTYVIKY</sequence>
<dbReference type="InterPro" id="IPR026870">
    <property type="entry name" value="Zinc_ribbon_dom"/>
</dbReference>
<evidence type="ECO:0000256" key="6">
    <source>
        <dbReference type="SAM" id="Phobius"/>
    </source>
</evidence>
<feature type="transmembrane region" description="Helical" evidence="6">
    <location>
        <begin position="175"/>
        <end position="193"/>
    </location>
</feature>
<evidence type="ECO:0008006" key="11">
    <source>
        <dbReference type="Google" id="ProtNLM"/>
    </source>
</evidence>
<dbReference type="EMBL" id="PHEX01000022">
    <property type="protein sequence ID" value="PKQ28295.1"/>
    <property type="molecule type" value="Genomic_DNA"/>
</dbReference>
<dbReference type="Pfam" id="PF13240">
    <property type="entry name" value="Zn_Ribbon_1"/>
    <property type="match status" value="1"/>
</dbReference>
<evidence type="ECO:0000256" key="1">
    <source>
        <dbReference type="ARBA" id="ARBA00004651"/>
    </source>
</evidence>
<evidence type="ECO:0000256" key="2">
    <source>
        <dbReference type="ARBA" id="ARBA00022475"/>
    </source>
</evidence>
<evidence type="ECO:0000259" key="7">
    <source>
        <dbReference type="Pfam" id="PF06271"/>
    </source>
</evidence>
<dbReference type="Pfam" id="PF06271">
    <property type="entry name" value="RDD"/>
    <property type="match status" value="1"/>
</dbReference>
<evidence type="ECO:0000313" key="10">
    <source>
        <dbReference type="Proteomes" id="UP000233654"/>
    </source>
</evidence>
<dbReference type="PANTHER" id="PTHR36115">
    <property type="entry name" value="PROLINE-RICH ANTIGEN HOMOLOG-RELATED"/>
    <property type="match status" value="1"/>
</dbReference>
<dbReference type="Proteomes" id="UP000233654">
    <property type="component" value="Unassembled WGS sequence"/>
</dbReference>
<feature type="transmembrane region" description="Helical" evidence="6">
    <location>
        <begin position="79"/>
        <end position="98"/>
    </location>
</feature>
<dbReference type="AlphaFoldDB" id="A0A2N3G6E3"/>
<keyword evidence="2" id="KW-1003">Cell membrane</keyword>
<proteinExistence type="predicted"/>
<organism evidence="9 10">
    <name type="scientific">Candidatus Anoxymicrobium japonicum</name>
    <dbReference type="NCBI Taxonomy" id="2013648"/>
    <lineage>
        <taxon>Bacteria</taxon>
        <taxon>Bacillati</taxon>
        <taxon>Actinomycetota</taxon>
        <taxon>Candidatus Geothermincolia</taxon>
        <taxon>Candidatus Geothermincolales</taxon>
        <taxon>Candidatus Anoxymicrobiaceae</taxon>
        <taxon>Candidatus Anoxymicrobium</taxon>
    </lineage>
</organism>
<keyword evidence="5 6" id="KW-0472">Membrane</keyword>
<dbReference type="GO" id="GO:0005886">
    <property type="term" value="C:plasma membrane"/>
    <property type="evidence" value="ECO:0007669"/>
    <property type="project" value="UniProtKB-SubCell"/>
</dbReference>
<keyword evidence="3 6" id="KW-0812">Transmembrane</keyword>
<evidence type="ECO:0000313" key="9">
    <source>
        <dbReference type="EMBL" id="PKQ28295.1"/>
    </source>
</evidence>
<evidence type="ECO:0000256" key="3">
    <source>
        <dbReference type="ARBA" id="ARBA00022692"/>
    </source>
</evidence>
<protein>
    <recommendedName>
        <fullName evidence="11">RDD domain-containing protein</fullName>
    </recommendedName>
</protein>
<dbReference type="InterPro" id="IPR051791">
    <property type="entry name" value="Pra-immunoreactive"/>
</dbReference>
<gene>
    <name evidence="9" type="ORF">CVT63_03435</name>
</gene>
<keyword evidence="4 6" id="KW-1133">Transmembrane helix</keyword>
<reference evidence="9 10" key="1">
    <citation type="journal article" date="2017" name="ISME J.">
        <title>Potential for microbial H2 and metal transformations associated with novel bacteria and archaea in deep terrestrial subsurface sediments.</title>
        <authorList>
            <person name="Hernsdorf A.W."/>
            <person name="Amano Y."/>
            <person name="Miyakawa K."/>
            <person name="Ise K."/>
            <person name="Suzuki Y."/>
            <person name="Anantharaman K."/>
            <person name="Probst A."/>
            <person name="Burstein D."/>
            <person name="Thomas B.C."/>
            <person name="Banfield J.F."/>
        </authorList>
    </citation>
    <scope>NUCLEOTIDE SEQUENCE [LARGE SCALE GENOMIC DNA]</scope>
    <source>
        <strain evidence="9">HGW-Actinobacteria-3</strain>
    </source>
</reference>
<comment type="subcellular location">
    <subcellularLocation>
        <location evidence="1">Cell membrane</location>
        <topology evidence="1">Multi-pass membrane protein</topology>
    </subcellularLocation>
</comment>
<feature type="transmembrane region" description="Helical" evidence="6">
    <location>
        <begin position="119"/>
        <end position="139"/>
    </location>
</feature>
<dbReference type="InterPro" id="IPR010432">
    <property type="entry name" value="RDD"/>
</dbReference>
<feature type="domain" description="RDD" evidence="7">
    <location>
        <begin position="77"/>
        <end position="206"/>
    </location>
</feature>
<evidence type="ECO:0000256" key="5">
    <source>
        <dbReference type="ARBA" id="ARBA00023136"/>
    </source>
</evidence>